<feature type="non-terminal residue" evidence="1">
    <location>
        <position position="1"/>
    </location>
</feature>
<reference evidence="1" key="1">
    <citation type="submission" date="2023-10" db="EMBL/GenBank/DDBJ databases">
        <title>Genome assembly of Pristionchus species.</title>
        <authorList>
            <person name="Yoshida K."/>
            <person name="Sommer R.J."/>
        </authorList>
    </citation>
    <scope>NUCLEOTIDE SEQUENCE</scope>
    <source>
        <strain evidence="1">RS0144</strain>
    </source>
</reference>
<name>A0AAV5U1R6_9BILA</name>
<comment type="caution">
    <text evidence="1">The sequence shown here is derived from an EMBL/GenBank/DDBJ whole genome shotgun (WGS) entry which is preliminary data.</text>
</comment>
<keyword evidence="2" id="KW-1185">Reference proteome</keyword>
<gene>
    <name evidence="1" type="ORF">PENTCL1PPCAC_22985</name>
</gene>
<dbReference type="Proteomes" id="UP001432027">
    <property type="component" value="Unassembled WGS sequence"/>
</dbReference>
<organism evidence="1 2">
    <name type="scientific">Pristionchus entomophagus</name>
    <dbReference type="NCBI Taxonomy" id="358040"/>
    <lineage>
        <taxon>Eukaryota</taxon>
        <taxon>Metazoa</taxon>
        <taxon>Ecdysozoa</taxon>
        <taxon>Nematoda</taxon>
        <taxon>Chromadorea</taxon>
        <taxon>Rhabditida</taxon>
        <taxon>Rhabditina</taxon>
        <taxon>Diplogasteromorpha</taxon>
        <taxon>Diplogasteroidea</taxon>
        <taxon>Neodiplogasteridae</taxon>
        <taxon>Pristionchus</taxon>
    </lineage>
</organism>
<dbReference type="AlphaFoldDB" id="A0AAV5U1R6"/>
<sequence>CPPVVDGREKCIEIGFREEVCGRPVITGADITCTSPSNPTIFILPGNQNKRFMPARFFICIAGGKWMISGMDGSFGEFHGSSPIHVVCLPEIPEEEQADPFDELDDEEIEEKFVDKKEEKTDK</sequence>
<evidence type="ECO:0000313" key="1">
    <source>
        <dbReference type="EMBL" id="GMT00811.1"/>
    </source>
</evidence>
<evidence type="ECO:0000313" key="2">
    <source>
        <dbReference type="Proteomes" id="UP001432027"/>
    </source>
</evidence>
<accession>A0AAV5U1R6</accession>
<protein>
    <submittedName>
        <fullName evidence="1">Uncharacterized protein</fullName>
    </submittedName>
</protein>
<proteinExistence type="predicted"/>
<dbReference type="EMBL" id="BTSX01000005">
    <property type="protein sequence ID" value="GMT00811.1"/>
    <property type="molecule type" value="Genomic_DNA"/>
</dbReference>
<feature type="non-terminal residue" evidence="1">
    <location>
        <position position="123"/>
    </location>
</feature>